<feature type="compositionally biased region" description="Basic and acidic residues" evidence="1">
    <location>
        <begin position="564"/>
        <end position="573"/>
    </location>
</feature>
<reference evidence="2 3" key="1">
    <citation type="submission" date="2024-02" db="EMBL/GenBank/DDBJ databases">
        <title>A draft genome for the cacao thread blight pathogen Marasmius crinis-equi.</title>
        <authorList>
            <person name="Cohen S.P."/>
            <person name="Baruah I.K."/>
            <person name="Amoako-Attah I."/>
            <person name="Bukari Y."/>
            <person name="Meinhardt L.W."/>
            <person name="Bailey B.A."/>
        </authorList>
    </citation>
    <scope>NUCLEOTIDE SEQUENCE [LARGE SCALE GENOMIC DNA]</scope>
    <source>
        <strain evidence="2 3">GH-76</strain>
    </source>
</reference>
<name>A0ABR3FH69_9AGAR</name>
<organism evidence="2 3">
    <name type="scientific">Marasmius crinis-equi</name>
    <dbReference type="NCBI Taxonomy" id="585013"/>
    <lineage>
        <taxon>Eukaryota</taxon>
        <taxon>Fungi</taxon>
        <taxon>Dikarya</taxon>
        <taxon>Basidiomycota</taxon>
        <taxon>Agaricomycotina</taxon>
        <taxon>Agaricomycetes</taxon>
        <taxon>Agaricomycetidae</taxon>
        <taxon>Agaricales</taxon>
        <taxon>Marasmiineae</taxon>
        <taxon>Marasmiaceae</taxon>
        <taxon>Marasmius</taxon>
    </lineage>
</organism>
<feature type="region of interest" description="Disordered" evidence="1">
    <location>
        <begin position="138"/>
        <end position="174"/>
    </location>
</feature>
<feature type="region of interest" description="Disordered" evidence="1">
    <location>
        <begin position="188"/>
        <end position="208"/>
    </location>
</feature>
<dbReference type="Proteomes" id="UP001465976">
    <property type="component" value="Unassembled WGS sequence"/>
</dbReference>
<feature type="compositionally biased region" description="Polar residues" evidence="1">
    <location>
        <begin position="523"/>
        <end position="535"/>
    </location>
</feature>
<comment type="caution">
    <text evidence="2">The sequence shown here is derived from an EMBL/GenBank/DDBJ whole genome shotgun (WGS) entry which is preliminary data.</text>
</comment>
<evidence type="ECO:0000313" key="2">
    <source>
        <dbReference type="EMBL" id="KAL0574540.1"/>
    </source>
</evidence>
<accession>A0ABR3FH69</accession>
<feature type="compositionally biased region" description="Low complexity" evidence="1">
    <location>
        <begin position="637"/>
        <end position="648"/>
    </location>
</feature>
<keyword evidence="3" id="KW-1185">Reference proteome</keyword>
<sequence>MSSRLRRGPSIPYHSSGIREAKERTVQRSTKSFVIVIPPAVLLQDHGQLGHTLSLGPRHRLAQDNGITSTPRISEDSWQMIWGWGLSPETAQRPPICGKLEFDIDLRYARWYHAWVSSSHREQLDVPMSVVPSTAPSLAHFRTDSRNTDVEISPNGDQGDEPSVTPQSTARHIPRKLSLLDRLDSFSHRSFSRPQSRERSALSPPEQVVQTQVLSPIFQEEEPKTAKQDLEKRVNNWRVSASLTATSLAIKQGQTSLEPANIPNDVPIDDAEDSMEDEELNLDDFTWSVSSQGPPDYDEMISIASWDRVPSVHLAHRNQGSVCMTPSTATSFGPSDYTLPSPAPSSLRIFTPDIACRLFEEVPLTPSTATSWGPPSEYPPSPFTDGGISSVDLPYRLTFSRPATPTTATSWGPSSWPPSPVESVTSQAISVHLVDRGVFSRPATPSTATSWGAPLSYPPSPTTPFYVSTPDAGHRAFDEGDLRGRSPWTHGWPYHVAAEVADDSTPWNHTWPYHVSQRESSDGQRSSPINTSTHDANAPWEHGWPYHSSQQQPPHAGNAPHPDAATEVRDPWEHGWPYCGGSSRSQDVVDSRQPWSLGWPYHVRQAESPLSQRVLTGVPSENSQPWVHNWPYRARTSTKSSTSPVSSSPWNHGWPYTQKQTTSVDPSHDHFAGG</sequence>
<evidence type="ECO:0000313" key="3">
    <source>
        <dbReference type="Proteomes" id="UP001465976"/>
    </source>
</evidence>
<feature type="non-terminal residue" evidence="2">
    <location>
        <position position="674"/>
    </location>
</feature>
<proteinExistence type="predicted"/>
<feature type="region of interest" description="Disordered" evidence="1">
    <location>
        <begin position="636"/>
        <end position="674"/>
    </location>
</feature>
<protein>
    <submittedName>
        <fullName evidence="2">Uncharacterized protein</fullName>
    </submittedName>
</protein>
<evidence type="ECO:0000256" key="1">
    <source>
        <dbReference type="SAM" id="MobiDB-lite"/>
    </source>
</evidence>
<dbReference type="EMBL" id="JBAHYK010000388">
    <property type="protein sequence ID" value="KAL0574540.1"/>
    <property type="molecule type" value="Genomic_DNA"/>
</dbReference>
<gene>
    <name evidence="2" type="ORF">V5O48_007432</name>
</gene>
<feature type="region of interest" description="Disordered" evidence="1">
    <location>
        <begin position="515"/>
        <end position="573"/>
    </location>
</feature>
<feature type="region of interest" description="Disordered" evidence="1">
    <location>
        <begin position="1"/>
        <end position="23"/>
    </location>
</feature>